<organism evidence="1 2">
    <name type="scientific">Batillaria attramentaria</name>
    <dbReference type="NCBI Taxonomy" id="370345"/>
    <lineage>
        <taxon>Eukaryota</taxon>
        <taxon>Metazoa</taxon>
        <taxon>Spiralia</taxon>
        <taxon>Lophotrochozoa</taxon>
        <taxon>Mollusca</taxon>
        <taxon>Gastropoda</taxon>
        <taxon>Caenogastropoda</taxon>
        <taxon>Sorbeoconcha</taxon>
        <taxon>Cerithioidea</taxon>
        <taxon>Batillariidae</taxon>
        <taxon>Batillaria</taxon>
    </lineage>
</organism>
<keyword evidence="2" id="KW-1185">Reference proteome</keyword>
<evidence type="ECO:0000313" key="1">
    <source>
        <dbReference type="EMBL" id="KAK7479450.1"/>
    </source>
</evidence>
<sequence length="97" mass="10909">MNPESLALNNVELLQQIGTLVWTSTGDSTTAEQLAKVRIGYELYQRLSGEREMDALRNQTTVNIAKWIKEHPKASKEETSKEIGNQIMAFAQAVDKM</sequence>
<gene>
    <name evidence="1" type="ORF">BaRGS_00029266</name>
</gene>
<proteinExistence type="predicted"/>
<comment type="caution">
    <text evidence="1">The sequence shown here is derived from an EMBL/GenBank/DDBJ whole genome shotgun (WGS) entry which is preliminary data.</text>
</comment>
<protein>
    <submittedName>
        <fullName evidence="1">Uncharacterized protein</fullName>
    </submittedName>
</protein>
<reference evidence="1 2" key="1">
    <citation type="journal article" date="2023" name="Sci. Data">
        <title>Genome assembly of the Korean intertidal mud-creeper Batillaria attramentaria.</title>
        <authorList>
            <person name="Patra A.K."/>
            <person name="Ho P.T."/>
            <person name="Jun S."/>
            <person name="Lee S.J."/>
            <person name="Kim Y."/>
            <person name="Won Y.J."/>
        </authorList>
    </citation>
    <scope>NUCLEOTIDE SEQUENCE [LARGE SCALE GENOMIC DNA]</scope>
    <source>
        <strain evidence="1">Wonlab-2016</strain>
    </source>
</reference>
<dbReference type="Proteomes" id="UP001519460">
    <property type="component" value="Unassembled WGS sequence"/>
</dbReference>
<dbReference type="EMBL" id="JACVVK020000302">
    <property type="protein sequence ID" value="KAK7479450.1"/>
    <property type="molecule type" value="Genomic_DNA"/>
</dbReference>
<accession>A0ABD0JWH0</accession>
<name>A0ABD0JWH0_9CAEN</name>
<dbReference type="AlphaFoldDB" id="A0ABD0JWH0"/>
<evidence type="ECO:0000313" key="2">
    <source>
        <dbReference type="Proteomes" id="UP001519460"/>
    </source>
</evidence>